<name>A0A6A4I7X1_9AGAR</name>
<dbReference type="InterPro" id="IPR014347">
    <property type="entry name" value="Tautomerase/MIF_sf"/>
</dbReference>
<dbReference type="Gene3D" id="3.30.429.10">
    <property type="entry name" value="Macrophage Migration Inhibitory Factor"/>
    <property type="match status" value="1"/>
</dbReference>
<organism evidence="2 3">
    <name type="scientific">Gymnopus androsaceus JB14</name>
    <dbReference type="NCBI Taxonomy" id="1447944"/>
    <lineage>
        <taxon>Eukaryota</taxon>
        <taxon>Fungi</taxon>
        <taxon>Dikarya</taxon>
        <taxon>Basidiomycota</taxon>
        <taxon>Agaricomycotina</taxon>
        <taxon>Agaricomycetes</taxon>
        <taxon>Agaricomycetidae</taxon>
        <taxon>Agaricales</taxon>
        <taxon>Marasmiineae</taxon>
        <taxon>Omphalotaceae</taxon>
        <taxon>Gymnopus</taxon>
    </lineage>
</organism>
<dbReference type="Proteomes" id="UP000799118">
    <property type="component" value="Unassembled WGS sequence"/>
</dbReference>
<feature type="domain" description="Tautomerase cis-CaaD-like" evidence="1">
    <location>
        <begin position="1"/>
        <end position="104"/>
    </location>
</feature>
<sequence>MPFHRWYCSPNLYTKEEKQAIATAITGIYSFLPPFYVIVNFIEVDKDSCFVGGESSDNFLRVDVQHLANTMQTVEEKREFMKAYEKVLEPFTKGKGINWEVGVSLEDVSRTVYIHAIDF</sequence>
<dbReference type="Pfam" id="PF14832">
    <property type="entry name" value="Tautomerase_3"/>
    <property type="match status" value="1"/>
</dbReference>
<proteinExistence type="predicted"/>
<evidence type="ECO:0000259" key="1">
    <source>
        <dbReference type="Pfam" id="PF14832"/>
    </source>
</evidence>
<reference evidence="2" key="1">
    <citation type="journal article" date="2019" name="Environ. Microbiol.">
        <title>Fungal ecological strategies reflected in gene transcription - a case study of two litter decomposers.</title>
        <authorList>
            <person name="Barbi F."/>
            <person name="Kohler A."/>
            <person name="Barry K."/>
            <person name="Baskaran P."/>
            <person name="Daum C."/>
            <person name="Fauchery L."/>
            <person name="Ihrmark K."/>
            <person name="Kuo A."/>
            <person name="LaButti K."/>
            <person name="Lipzen A."/>
            <person name="Morin E."/>
            <person name="Grigoriev I.V."/>
            <person name="Henrissat B."/>
            <person name="Lindahl B."/>
            <person name="Martin F."/>
        </authorList>
    </citation>
    <scope>NUCLEOTIDE SEQUENCE</scope>
    <source>
        <strain evidence="2">JB14</strain>
    </source>
</reference>
<dbReference type="InterPro" id="IPR028116">
    <property type="entry name" value="Cis-CaaD-like"/>
</dbReference>
<dbReference type="OrthoDB" id="2129288at2759"/>
<evidence type="ECO:0000313" key="3">
    <source>
        <dbReference type="Proteomes" id="UP000799118"/>
    </source>
</evidence>
<dbReference type="EMBL" id="ML769414">
    <property type="protein sequence ID" value="KAE9404795.1"/>
    <property type="molecule type" value="Genomic_DNA"/>
</dbReference>
<evidence type="ECO:0000313" key="2">
    <source>
        <dbReference type="EMBL" id="KAE9404795.1"/>
    </source>
</evidence>
<keyword evidence="3" id="KW-1185">Reference proteome</keyword>
<protein>
    <recommendedName>
        <fullName evidence="1">Tautomerase cis-CaaD-like domain-containing protein</fullName>
    </recommendedName>
</protein>
<dbReference type="SUPFAM" id="SSF55331">
    <property type="entry name" value="Tautomerase/MIF"/>
    <property type="match status" value="1"/>
</dbReference>
<accession>A0A6A4I7X1</accession>
<dbReference type="AlphaFoldDB" id="A0A6A4I7X1"/>
<gene>
    <name evidence="2" type="ORF">BT96DRAFT_813206</name>
</gene>